<evidence type="ECO:0000256" key="11">
    <source>
        <dbReference type="SAM" id="Coils"/>
    </source>
</evidence>
<dbReference type="Pfam" id="PF09325">
    <property type="entry name" value="Vps5"/>
    <property type="match status" value="1"/>
</dbReference>
<keyword evidence="11" id="KW-0175">Coiled coil</keyword>
<comment type="caution">
    <text evidence="14">The sequence shown here is derived from an EMBL/GenBank/DDBJ whole genome shotgun (WGS) entry which is preliminary data.</text>
</comment>
<dbReference type="Gene3D" id="3.30.1520.10">
    <property type="entry name" value="Phox-like domain"/>
    <property type="match status" value="1"/>
</dbReference>
<evidence type="ECO:0000256" key="6">
    <source>
        <dbReference type="ARBA" id="ARBA00022490"/>
    </source>
</evidence>
<dbReference type="GO" id="GO:0015031">
    <property type="term" value="P:protein transport"/>
    <property type="evidence" value="ECO:0007669"/>
    <property type="project" value="UniProtKB-KW"/>
</dbReference>
<dbReference type="SMART" id="SM00312">
    <property type="entry name" value="PX"/>
    <property type="match status" value="1"/>
</dbReference>
<keyword evidence="10" id="KW-0472">Membrane</keyword>
<evidence type="ECO:0000256" key="12">
    <source>
        <dbReference type="SAM" id="MobiDB-lite"/>
    </source>
</evidence>
<dbReference type="GeneID" id="42002565"/>
<dbReference type="AlphaFoldDB" id="A0A507CGB7"/>
<dbReference type="InterPro" id="IPR027267">
    <property type="entry name" value="AH/BAR_dom_sf"/>
</dbReference>
<dbReference type="GO" id="GO:0005768">
    <property type="term" value="C:endosome"/>
    <property type="evidence" value="ECO:0007669"/>
    <property type="project" value="TreeGrafter"/>
</dbReference>
<comment type="subcellular location">
    <subcellularLocation>
        <location evidence="2">Cytoplasm</location>
    </subcellularLocation>
    <subcellularLocation>
        <location evidence="3">Golgi apparatus</location>
    </subcellularLocation>
    <subcellularLocation>
        <location evidence="1">Membrane</location>
        <topology evidence="1">Peripheral membrane protein</topology>
        <orientation evidence="1">Cytoplasmic side</orientation>
    </subcellularLocation>
</comment>
<sequence length="691" mass="76032">MSLELEDGRRCKAKKKKYDLPPRYVARIQISADPLLVDNDSQRFPANTVVAKLRGSSQSGGTPKPLDANTRDPVDLAYTGADVWGDLPSNSPRRQKSASPELPTAPLSEQVKEPTPILSPTLPKHNLSTDDTNVLESTPTLKTASTLGTSQLLAPINGKQQVEPSSDLARVAAYTDASTSSSRPHSSITVDRKSLAYSVVSDSSTRPIPPSEAGDAAETDDDAASSSSSVNAIPTEPSKTPATRRESSASSSLGVTPAGPLGPDRISSESEGGNGLMASVESVSKISESHRYNYDISVGDPQKTDSPSFRNKNVSVVRRYRDFLWLYTQLLTKYPGIVVPPVPEKAALGRFSDDFVESRRGALERFLRRTASHPILSNESDMRLFLESETFNVDVNQKKKEETAKVGGLFGRLGQSLTVATPSFSKVVEVDQWFDTKKTQIDLLDGQLKALLKALEGLVKQRRELALGLAEFGESMLALAQIEVNKPLAFHLTTLGDIHKRLREVHERQAKLDMQSLVATTDEYIRIIASMKKAFEARVKSYQVWQQLDANLTKKLEALEKMKTAKGRQDKRTQLGTEIDEAEKGVDQAKRDFEEISKLLRSELARFDVEKVADFTDCMRQFLKDFTDTQDEIISLWESYFSRISQYVGSPISQQPPTQIPTPGAATPPMVADKELPQAPPKQQAPFDPLS</sequence>
<feature type="region of interest" description="Disordered" evidence="12">
    <location>
        <begin position="199"/>
        <end position="278"/>
    </location>
</feature>
<protein>
    <recommendedName>
        <fullName evidence="13">PX domain-containing protein</fullName>
    </recommendedName>
</protein>
<evidence type="ECO:0000256" key="3">
    <source>
        <dbReference type="ARBA" id="ARBA00004555"/>
    </source>
</evidence>
<dbReference type="FunFam" id="1.20.1270.60:FF:000022">
    <property type="entry name" value="Sorting nexin 3 protein"/>
    <property type="match status" value="1"/>
</dbReference>
<reference evidence="14 15" key="1">
    <citation type="journal article" date="2019" name="Sci. Rep.">
        <title>Comparative genomics of chytrid fungi reveal insights into the obligate biotrophic and pathogenic lifestyle of Synchytrium endobioticum.</title>
        <authorList>
            <person name="van de Vossenberg B.T.L.H."/>
            <person name="Warris S."/>
            <person name="Nguyen H.D.T."/>
            <person name="van Gent-Pelzer M.P.E."/>
            <person name="Joly D.L."/>
            <person name="van de Geest H.C."/>
            <person name="Bonants P.J.M."/>
            <person name="Smith D.S."/>
            <person name="Levesque C.A."/>
            <person name="van der Lee T.A.J."/>
        </authorList>
    </citation>
    <scope>NUCLEOTIDE SEQUENCE [LARGE SCALE GENOMIC DNA]</scope>
    <source>
        <strain evidence="14 15">JEL517</strain>
    </source>
</reference>
<keyword evidence="15" id="KW-1185">Reference proteome</keyword>
<evidence type="ECO:0000256" key="9">
    <source>
        <dbReference type="ARBA" id="ARBA00023034"/>
    </source>
</evidence>
<evidence type="ECO:0000256" key="5">
    <source>
        <dbReference type="ARBA" id="ARBA00022448"/>
    </source>
</evidence>
<dbReference type="Pfam" id="PF00787">
    <property type="entry name" value="PX"/>
    <property type="match status" value="1"/>
</dbReference>
<evidence type="ECO:0000313" key="15">
    <source>
        <dbReference type="Proteomes" id="UP000319731"/>
    </source>
</evidence>
<dbReference type="GO" id="GO:0045053">
    <property type="term" value="P:protein retention in Golgi apparatus"/>
    <property type="evidence" value="ECO:0007669"/>
    <property type="project" value="TreeGrafter"/>
</dbReference>
<gene>
    <name evidence="14" type="ORF">SmJEL517_g01340</name>
</gene>
<evidence type="ECO:0000256" key="1">
    <source>
        <dbReference type="ARBA" id="ARBA00004287"/>
    </source>
</evidence>
<dbReference type="Gene3D" id="1.20.1270.60">
    <property type="entry name" value="Arfaptin homology (AH) domain/BAR domain"/>
    <property type="match status" value="1"/>
</dbReference>
<evidence type="ECO:0000259" key="13">
    <source>
        <dbReference type="PROSITE" id="PS50195"/>
    </source>
</evidence>
<dbReference type="EMBL" id="QEAO01000004">
    <property type="protein sequence ID" value="TPX36655.1"/>
    <property type="molecule type" value="Genomic_DNA"/>
</dbReference>
<dbReference type="InterPro" id="IPR001683">
    <property type="entry name" value="PX_dom"/>
</dbReference>
<dbReference type="GO" id="GO:0005794">
    <property type="term" value="C:Golgi apparatus"/>
    <property type="evidence" value="ECO:0007669"/>
    <property type="project" value="UniProtKB-SubCell"/>
</dbReference>
<feature type="compositionally biased region" description="Low complexity" evidence="12">
    <location>
        <begin position="651"/>
        <end position="669"/>
    </location>
</feature>
<keyword evidence="5" id="KW-0813">Transport</keyword>
<evidence type="ECO:0000256" key="10">
    <source>
        <dbReference type="ARBA" id="ARBA00023136"/>
    </source>
</evidence>
<evidence type="ECO:0000256" key="8">
    <source>
        <dbReference type="ARBA" id="ARBA00022927"/>
    </source>
</evidence>
<keyword evidence="6" id="KW-0963">Cytoplasm</keyword>
<name>A0A507CGB7_9FUNG</name>
<keyword evidence="8" id="KW-0653">Protein transport</keyword>
<dbReference type="STRING" id="1806994.A0A507CGB7"/>
<evidence type="ECO:0000256" key="7">
    <source>
        <dbReference type="ARBA" id="ARBA00022553"/>
    </source>
</evidence>
<keyword evidence="7" id="KW-0597">Phosphoprotein</keyword>
<feature type="domain" description="PX" evidence="13">
    <location>
        <begin position="270"/>
        <end position="392"/>
    </location>
</feature>
<dbReference type="InterPro" id="IPR015404">
    <property type="entry name" value="Vps5_C"/>
</dbReference>
<dbReference type="RefSeq" id="XP_031026869.1">
    <property type="nucleotide sequence ID" value="XM_031167268.1"/>
</dbReference>
<dbReference type="SUPFAM" id="SSF103657">
    <property type="entry name" value="BAR/IMD domain-like"/>
    <property type="match status" value="1"/>
</dbReference>
<feature type="coiled-coil region" evidence="11">
    <location>
        <begin position="572"/>
        <end position="599"/>
    </location>
</feature>
<dbReference type="SUPFAM" id="SSF64268">
    <property type="entry name" value="PX domain"/>
    <property type="match status" value="1"/>
</dbReference>
<evidence type="ECO:0000256" key="2">
    <source>
        <dbReference type="ARBA" id="ARBA00004496"/>
    </source>
</evidence>
<dbReference type="PROSITE" id="PS50195">
    <property type="entry name" value="PX"/>
    <property type="match status" value="1"/>
</dbReference>
<dbReference type="OrthoDB" id="271164at2759"/>
<dbReference type="GO" id="GO:0030904">
    <property type="term" value="C:retromer complex"/>
    <property type="evidence" value="ECO:0007669"/>
    <property type="project" value="UniProtKB-ARBA"/>
</dbReference>
<evidence type="ECO:0000256" key="4">
    <source>
        <dbReference type="ARBA" id="ARBA00010883"/>
    </source>
</evidence>
<dbReference type="GO" id="GO:0042147">
    <property type="term" value="P:retrograde transport, endosome to Golgi"/>
    <property type="evidence" value="ECO:0007669"/>
    <property type="project" value="TreeGrafter"/>
</dbReference>
<dbReference type="PANTHER" id="PTHR10555:SF170">
    <property type="entry name" value="FI18122P1"/>
    <property type="match status" value="1"/>
</dbReference>
<organism evidence="14 15">
    <name type="scientific">Synchytrium microbalum</name>
    <dbReference type="NCBI Taxonomy" id="1806994"/>
    <lineage>
        <taxon>Eukaryota</taxon>
        <taxon>Fungi</taxon>
        <taxon>Fungi incertae sedis</taxon>
        <taxon>Chytridiomycota</taxon>
        <taxon>Chytridiomycota incertae sedis</taxon>
        <taxon>Chytridiomycetes</taxon>
        <taxon>Synchytriales</taxon>
        <taxon>Synchytriaceae</taxon>
        <taxon>Synchytrium</taxon>
    </lineage>
</organism>
<dbReference type="PANTHER" id="PTHR10555">
    <property type="entry name" value="SORTING NEXIN"/>
    <property type="match status" value="1"/>
</dbReference>
<dbReference type="InterPro" id="IPR036871">
    <property type="entry name" value="PX_dom_sf"/>
</dbReference>
<feature type="region of interest" description="Disordered" evidence="12">
    <location>
        <begin position="651"/>
        <end position="691"/>
    </location>
</feature>
<comment type="similarity">
    <text evidence="4">Belongs to the sorting nexin family.</text>
</comment>
<keyword evidence="9" id="KW-0333">Golgi apparatus</keyword>
<dbReference type="Proteomes" id="UP000319731">
    <property type="component" value="Unassembled WGS sequence"/>
</dbReference>
<feature type="region of interest" description="Disordered" evidence="12">
    <location>
        <begin position="52"/>
        <end position="134"/>
    </location>
</feature>
<proteinExistence type="inferred from homology"/>
<dbReference type="GO" id="GO:0005829">
    <property type="term" value="C:cytosol"/>
    <property type="evidence" value="ECO:0007669"/>
    <property type="project" value="GOC"/>
</dbReference>
<evidence type="ECO:0000313" key="14">
    <source>
        <dbReference type="EMBL" id="TPX36655.1"/>
    </source>
</evidence>
<dbReference type="GO" id="GO:0035091">
    <property type="term" value="F:phosphatidylinositol binding"/>
    <property type="evidence" value="ECO:0007669"/>
    <property type="project" value="InterPro"/>
</dbReference>
<accession>A0A507CGB7</accession>